<dbReference type="OrthoDB" id="427043at2759"/>
<organism evidence="9 10">
    <name type="scientific">Tetrahymena thermophila (strain SB210)</name>
    <dbReference type="NCBI Taxonomy" id="312017"/>
    <lineage>
        <taxon>Eukaryota</taxon>
        <taxon>Sar</taxon>
        <taxon>Alveolata</taxon>
        <taxon>Ciliophora</taxon>
        <taxon>Intramacronucleata</taxon>
        <taxon>Oligohymenophorea</taxon>
        <taxon>Hymenostomatida</taxon>
        <taxon>Tetrahymenina</taxon>
        <taxon>Tetrahymenidae</taxon>
        <taxon>Tetrahymena</taxon>
    </lineage>
</organism>
<keyword evidence="5 8" id="KW-1133">Transmembrane helix</keyword>
<keyword evidence="3" id="KW-0813">Transport</keyword>
<feature type="transmembrane region" description="Helical" evidence="8">
    <location>
        <begin position="337"/>
        <end position="360"/>
    </location>
</feature>
<dbReference type="AlphaFoldDB" id="Q231Y9"/>
<reference evidence="10" key="1">
    <citation type="journal article" date="2006" name="PLoS Biol.">
        <title>Macronuclear genome sequence of the ciliate Tetrahymena thermophila, a model eukaryote.</title>
        <authorList>
            <person name="Eisen J.A."/>
            <person name="Coyne R.S."/>
            <person name="Wu M."/>
            <person name="Wu D."/>
            <person name="Thiagarajan M."/>
            <person name="Wortman J.R."/>
            <person name="Badger J.H."/>
            <person name="Ren Q."/>
            <person name="Amedeo P."/>
            <person name="Jones K.M."/>
            <person name="Tallon L.J."/>
            <person name="Delcher A.L."/>
            <person name="Salzberg S.L."/>
            <person name="Silva J.C."/>
            <person name="Haas B.J."/>
            <person name="Majoros W.H."/>
            <person name="Farzad M."/>
            <person name="Carlton J.M."/>
            <person name="Smith R.K. Jr."/>
            <person name="Garg J."/>
            <person name="Pearlman R.E."/>
            <person name="Karrer K.M."/>
            <person name="Sun L."/>
            <person name="Manning G."/>
            <person name="Elde N.C."/>
            <person name="Turkewitz A.P."/>
            <person name="Asai D.J."/>
            <person name="Wilkes D.E."/>
            <person name="Wang Y."/>
            <person name="Cai H."/>
            <person name="Collins K."/>
            <person name="Stewart B.A."/>
            <person name="Lee S.R."/>
            <person name="Wilamowska K."/>
            <person name="Weinberg Z."/>
            <person name="Ruzzo W.L."/>
            <person name="Wloga D."/>
            <person name="Gaertig J."/>
            <person name="Frankel J."/>
            <person name="Tsao C.-C."/>
            <person name="Gorovsky M.A."/>
            <person name="Keeling P.J."/>
            <person name="Waller R.F."/>
            <person name="Patron N.J."/>
            <person name="Cherry J.M."/>
            <person name="Stover N.A."/>
            <person name="Krieger C.J."/>
            <person name="del Toro C."/>
            <person name="Ryder H.F."/>
            <person name="Williamson S.C."/>
            <person name="Barbeau R.A."/>
            <person name="Hamilton E.P."/>
            <person name="Orias E."/>
        </authorList>
    </citation>
    <scope>NUCLEOTIDE SEQUENCE [LARGE SCALE GENOMIC DNA]</scope>
    <source>
        <strain evidence="10">SB210</strain>
    </source>
</reference>
<protein>
    <submittedName>
        <fullName evidence="9">Equilibrative nucleoside transporter family protein</fullName>
    </submittedName>
</protein>
<gene>
    <name evidence="9" type="ORF">TTHERM_00734080</name>
</gene>
<evidence type="ECO:0000256" key="8">
    <source>
        <dbReference type="SAM" id="Phobius"/>
    </source>
</evidence>
<name>Q231Y9_TETTS</name>
<dbReference type="PANTHER" id="PTHR10332:SF10">
    <property type="entry name" value="EQUILIBRATIVE NUCLEOSIDE TRANSPORTER 4"/>
    <property type="match status" value="1"/>
</dbReference>
<dbReference type="Pfam" id="PF01733">
    <property type="entry name" value="Nucleoside_tran"/>
    <property type="match status" value="1"/>
</dbReference>
<feature type="transmembrane region" description="Helical" evidence="8">
    <location>
        <begin position="196"/>
        <end position="220"/>
    </location>
</feature>
<comment type="similarity">
    <text evidence="2">Belongs to the SLC29A/ENT transporter (TC 2.A.57) family.</text>
</comment>
<feature type="transmembrane region" description="Helical" evidence="8">
    <location>
        <begin position="162"/>
        <end position="184"/>
    </location>
</feature>
<evidence type="ECO:0000256" key="6">
    <source>
        <dbReference type="ARBA" id="ARBA00023136"/>
    </source>
</evidence>
<feature type="region of interest" description="Disordered" evidence="7">
    <location>
        <begin position="1"/>
        <end position="22"/>
    </location>
</feature>
<feature type="transmembrane region" description="Helical" evidence="8">
    <location>
        <begin position="232"/>
        <end position="252"/>
    </location>
</feature>
<dbReference type="InParanoid" id="Q231Y9"/>
<evidence type="ECO:0000256" key="3">
    <source>
        <dbReference type="ARBA" id="ARBA00022448"/>
    </source>
</evidence>
<evidence type="ECO:0000256" key="2">
    <source>
        <dbReference type="ARBA" id="ARBA00007965"/>
    </source>
</evidence>
<feature type="transmembrane region" description="Helical" evidence="8">
    <location>
        <begin position="412"/>
        <end position="433"/>
    </location>
</feature>
<dbReference type="Proteomes" id="UP000009168">
    <property type="component" value="Unassembled WGS sequence"/>
</dbReference>
<evidence type="ECO:0000256" key="1">
    <source>
        <dbReference type="ARBA" id="ARBA00004141"/>
    </source>
</evidence>
<sequence length="507" mass="57247">MTQETYPIEDVQGNKSPRKLEDSNCNAQVYPAEIPLKKVDSEIDEMFKQLEQELAKPLPPVKFWYKITFVFLGIASLAGWNAMLTAFDFFGAKYPKDQGYLDITFYFPIPIMITNFFAGLACPALARRFSYNQRIAYLSVAVCCFLITITLIAIFYNTKAGFWISFTLLFFQGFIESVVTNSLIALAGMISHEINAIYWTCTAASGLVMNFIRLIALGAAGDTPSSMNVCTAIYFAFACLIYIVSASMQAAFTKTEYFKALEHRHNIKSKIENREIEIDMARMMKEKLAAENNNANTGSDNQLKTEQALSQVNLEQQKKSKKSGLVAKLLQNSFIQYLIYLSQVFKYAGAIPVFLVFIYIQTFMMFPGVSIFQKPTYTIIPYPYAAVWMITCYNFGDLVGKYLGSVKALEKLYFIYCVVMLRFVYYVLFLMTANEKGGENFQNDVFAWTNQLMFAITNGFCTTGLMNLGPRKCKDPKIINLINFIGGFSITFGIAIGTFLALPLAKE</sequence>
<evidence type="ECO:0000313" key="9">
    <source>
        <dbReference type="EMBL" id="EAR91311.1"/>
    </source>
</evidence>
<dbReference type="eggNOG" id="KOG1479">
    <property type="taxonomic scope" value="Eukaryota"/>
</dbReference>
<evidence type="ECO:0000256" key="4">
    <source>
        <dbReference type="ARBA" id="ARBA00022692"/>
    </source>
</evidence>
<dbReference type="InterPro" id="IPR036259">
    <property type="entry name" value="MFS_trans_sf"/>
</dbReference>
<dbReference type="OMA" id="SHEINAI"/>
<dbReference type="KEGG" id="tet:TTHERM_00734080"/>
<dbReference type="HOGENOM" id="CLU_654700_0_0_1"/>
<dbReference type="InterPro" id="IPR002259">
    <property type="entry name" value="Eqnu_transpt"/>
</dbReference>
<feature type="transmembrane region" description="Helical" evidence="8">
    <location>
        <begin position="135"/>
        <end position="156"/>
    </location>
</feature>
<feature type="transmembrane region" description="Helical" evidence="8">
    <location>
        <begin position="63"/>
        <end position="83"/>
    </location>
</feature>
<keyword evidence="6 8" id="KW-0472">Membrane</keyword>
<feature type="transmembrane region" description="Helical" evidence="8">
    <location>
        <begin position="478"/>
        <end position="502"/>
    </location>
</feature>
<feature type="transmembrane region" description="Helical" evidence="8">
    <location>
        <begin position="103"/>
        <end position="126"/>
    </location>
</feature>
<evidence type="ECO:0000313" key="10">
    <source>
        <dbReference type="Proteomes" id="UP000009168"/>
    </source>
</evidence>
<keyword evidence="4 8" id="KW-0812">Transmembrane</keyword>
<dbReference type="SUPFAM" id="SSF103473">
    <property type="entry name" value="MFS general substrate transporter"/>
    <property type="match status" value="1"/>
</dbReference>
<keyword evidence="10" id="KW-1185">Reference proteome</keyword>
<dbReference type="GeneID" id="7827435"/>
<accession>Q231Y9</accession>
<dbReference type="GO" id="GO:0005886">
    <property type="term" value="C:plasma membrane"/>
    <property type="evidence" value="ECO:0007669"/>
    <property type="project" value="TreeGrafter"/>
</dbReference>
<dbReference type="PANTHER" id="PTHR10332">
    <property type="entry name" value="EQUILIBRATIVE NUCLEOSIDE TRANSPORTER"/>
    <property type="match status" value="1"/>
</dbReference>
<feature type="transmembrane region" description="Helical" evidence="8">
    <location>
        <begin position="445"/>
        <end position="466"/>
    </location>
</feature>
<dbReference type="RefSeq" id="XP_001011556.1">
    <property type="nucleotide sequence ID" value="XM_001011556.1"/>
</dbReference>
<evidence type="ECO:0000256" key="5">
    <source>
        <dbReference type="ARBA" id="ARBA00022989"/>
    </source>
</evidence>
<comment type="subcellular location">
    <subcellularLocation>
        <location evidence="1">Membrane</location>
        <topology evidence="1">Multi-pass membrane protein</topology>
    </subcellularLocation>
</comment>
<dbReference type="EMBL" id="GG662786">
    <property type="protein sequence ID" value="EAR91311.1"/>
    <property type="molecule type" value="Genomic_DNA"/>
</dbReference>
<feature type="transmembrane region" description="Helical" evidence="8">
    <location>
        <begin position="380"/>
        <end position="400"/>
    </location>
</feature>
<proteinExistence type="inferred from homology"/>
<dbReference type="GO" id="GO:0005337">
    <property type="term" value="F:nucleoside transmembrane transporter activity"/>
    <property type="evidence" value="ECO:0007669"/>
    <property type="project" value="InterPro"/>
</dbReference>
<evidence type="ECO:0000256" key="7">
    <source>
        <dbReference type="SAM" id="MobiDB-lite"/>
    </source>
</evidence>